<protein>
    <submittedName>
        <fullName evidence="5">Uncharacterized protein</fullName>
    </submittedName>
</protein>
<accession>F2UNG7</accession>
<dbReference type="AlphaFoldDB" id="F2UNG7"/>
<organism evidence="6">
    <name type="scientific">Salpingoeca rosetta (strain ATCC 50818 / BSB-021)</name>
    <dbReference type="NCBI Taxonomy" id="946362"/>
    <lineage>
        <taxon>Eukaryota</taxon>
        <taxon>Choanoflagellata</taxon>
        <taxon>Craspedida</taxon>
        <taxon>Salpingoecidae</taxon>
        <taxon>Salpingoeca</taxon>
    </lineage>
</organism>
<dbReference type="eggNOG" id="KOG3602">
    <property type="taxonomic scope" value="Eukaryota"/>
</dbReference>
<sequence>MEKELSVCLDAPADGVKLDTVSVSGCIRLVVKRGDQDGKLQPGDELLTINEAPAPNILLANRALKTKGTSLVIKRNPMAVVGKPATLTTVVKQQAKGRTNSAGAAHHGTAAASRPPAHHGAETTAAPPLSPSRLSPMARKTADLISKAKKELASNKLVRRRRSSFSTREKHMRLFISSSFVDMHLERDLLMKHVFPKVRNACLQMGAQFTEIDLRWGIDEQSQMPQVIATCLTEVTRCRPFILCILGHRYGWQPPMEALQEACGLAPDLQWTLDAHGCSITHMEAMAGILRLPESERRGLVYLRSEEYLKTLEKPLQQEYSTTDADARSKMAELRQTLLNTRGITVRTYNRPDDLPQMVMEDLLARCQGAFAHEALTDPYQQDNFSHNAFGASRAATYIPFPHLQELIGDIQQRSSNTPVHVLGESGTGKSSIMAAFLDQVLEQPNALTFFHFIGHSSHSAHHVNLLKRLLHQLKQWAPDTITEPVPSTAAQLAAALPSWLSTASTARNDKTIFICLDALNQLQNIDNAHELAWLPKVFPANVRVVLSSTPCRSADVVSKRGWDVKHMPHIGKYERITYALLFLNKRGKELSFDRLHQIVSAEHVTSLLHLRLILEELQVSASFDTLDTFIPRMLAPPTLPAFFGLVLQRLEDTYNDALKSTVAPAVARRGIVGSIMCYVACAQHGITETELMAVLGVARSQISTLMFAVEEFMQINTGYVLFAHEAFLKAVEGKYLSTDAHRTAVHAELAAFFAGTIGDNGCGDALPTDEESSVARVCAELPWHLLLSKQTAALCAFLTRIPIYRRMRASEFLKLELASFWREVGLDEASARYPAALAAYLRKTNLGAVEAADVTLALATGLHEWGEYGAAEQLYQSALDTITDGRTTPLLAGHNDNNTNTSSHHHHHHHDDDDDDEHSNDADVDRGLSQAQSHVLAEVLVGFARLRTHQSRGREAQALLRRAHPMFVRMFGADSREATQVLDDLAWNQIMAKQLRGERGAVSLLKQSLLAKLRAMPSTIAATMHLDTLDGGADLDDDAWTHVIDTLAANPKQTPRTVPPALNRLALAYSNLGHMRIAEQLFSCSLLLHRSLWGDQHPNVALVLGDLGSLYARQIPPEKLSLAAQGEVYLYDAADPERSDAQPLRMDVDTLFSKAKQCYEEAIAIRTQTLGREHPFTATSLKGLGDLLCRRARVQDALVLYRQCHEIRLDALGKDNKQTQLVAARLRELGEAV</sequence>
<evidence type="ECO:0000259" key="4">
    <source>
        <dbReference type="Pfam" id="PF24883"/>
    </source>
</evidence>
<dbReference type="EMBL" id="GL832984">
    <property type="protein sequence ID" value="EGD79172.1"/>
    <property type="molecule type" value="Genomic_DNA"/>
</dbReference>
<dbReference type="STRING" id="946362.F2UNG7"/>
<dbReference type="GeneID" id="16069801"/>
<dbReference type="PANTHER" id="PTHR19860:SF40">
    <property type="entry name" value="WD40 REPEAT-CONTAINING PROTEIN"/>
    <property type="match status" value="1"/>
</dbReference>
<feature type="compositionally biased region" description="Low complexity" evidence="2">
    <location>
        <begin position="102"/>
        <end position="112"/>
    </location>
</feature>
<dbReference type="Pfam" id="PF13424">
    <property type="entry name" value="TPR_12"/>
    <property type="match status" value="1"/>
</dbReference>
<dbReference type="Pfam" id="PF13271">
    <property type="entry name" value="DUF4062"/>
    <property type="match status" value="1"/>
</dbReference>
<dbReference type="SUPFAM" id="SSF48452">
    <property type="entry name" value="TPR-like"/>
    <property type="match status" value="1"/>
</dbReference>
<feature type="domain" description="DUF4062" evidence="3">
    <location>
        <begin position="173"/>
        <end position="256"/>
    </location>
</feature>
<evidence type="ECO:0000256" key="1">
    <source>
        <dbReference type="ARBA" id="ARBA00022737"/>
    </source>
</evidence>
<evidence type="ECO:0000313" key="6">
    <source>
        <dbReference type="Proteomes" id="UP000007799"/>
    </source>
</evidence>
<proteinExistence type="predicted"/>
<dbReference type="SUPFAM" id="SSF52540">
    <property type="entry name" value="P-loop containing nucleoside triphosphate hydrolases"/>
    <property type="match status" value="1"/>
</dbReference>
<evidence type="ECO:0000313" key="5">
    <source>
        <dbReference type="EMBL" id="EGD79172.1"/>
    </source>
</evidence>
<evidence type="ECO:0000259" key="3">
    <source>
        <dbReference type="Pfam" id="PF13271"/>
    </source>
</evidence>
<dbReference type="RefSeq" id="XP_004989257.1">
    <property type="nucleotide sequence ID" value="XM_004989200.1"/>
</dbReference>
<dbReference type="InterPro" id="IPR025139">
    <property type="entry name" value="DUF4062"/>
</dbReference>
<dbReference type="PANTHER" id="PTHR19860">
    <property type="entry name" value="DDB1- AND CUL4-ASSOCIATED FACTOR 12-RELATED"/>
    <property type="match status" value="1"/>
</dbReference>
<dbReference type="InParanoid" id="F2UNG7"/>
<name>F2UNG7_SALR5</name>
<dbReference type="OrthoDB" id="5986190at2759"/>
<dbReference type="Gene3D" id="3.40.50.300">
    <property type="entry name" value="P-loop containing nucleotide triphosphate hydrolases"/>
    <property type="match status" value="1"/>
</dbReference>
<dbReference type="Gene3D" id="1.25.40.10">
    <property type="entry name" value="Tetratricopeptide repeat domain"/>
    <property type="match status" value="2"/>
</dbReference>
<feature type="compositionally biased region" description="Low complexity" evidence="2">
    <location>
        <begin position="125"/>
        <end position="137"/>
    </location>
</feature>
<dbReference type="InterPro" id="IPR051191">
    <property type="entry name" value="DCAF12"/>
</dbReference>
<gene>
    <name evidence="5" type="ORF">PTSG_09904</name>
</gene>
<dbReference type="InterPro" id="IPR027417">
    <property type="entry name" value="P-loop_NTPase"/>
</dbReference>
<feature type="region of interest" description="Disordered" evidence="2">
    <location>
        <begin position="93"/>
        <end position="137"/>
    </location>
</feature>
<keyword evidence="6" id="KW-1185">Reference proteome</keyword>
<dbReference type="InterPro" id="IPR011990">
    <property type="entry name" value="TPR-like_helical_dom_sf"/>
</dbReference>
<feature type="region of interest" description="Disordered" evidence="2">
    <location>
        <begin position="887"/>
        <end position="929"/>
    </location>
</feature>
<dbReference type="Proteomes" id="UP000007799">
    <property type="component" value="Unassembled WGS sequence"/>
</dbReference>
<feature type="domain" description="Nephrocystin 3-like N-terminal" evidence="4">
    <location>
        <begin position="414"/>
        <end position="549"/>
    </location>
</feature>
<dbReference type="KEGG" id="sre:PTSG_09904"/>
<reference evidence="5" key="1">
    <citation type="submission" date="2009-08" db="EMBL/GenBank/DDBJ databases">
        <title>Annotation of Salpingoeca rosetta.</title>
        <authorList>
            <consortium name="The Broad Institute Genome Sequencing Platform"/>
            <person name="Russ C."/>
            <person name="Cuomo C."/>
            <person name="Burger G."/>
            <person name="Gray M.W."/>
            <person name="Holland P.W.H."/>
            <person name="King N."/>
            <person name="Lang F.B.F."/>
            <person name="Roger A.J."/>
            <person name="Ruiz-Trillo I."/>
            <person name="Young S.K."/>
            <person name="Zeng Q."/>
            <person name="Gargeya S."/>
            <person name="Alvarado L."/>
            <person name="Berlin A."/>
            <person name="Chapman S.B."/>
            <person name="Chen Z."/>
            <person name="Freedman E."/>
            <person name="Gellesch M."/>
            <person name="Goldberg J."/>
            <person name="Griggs A."/>
            <person name="Gujja S."/>
            <person name="Heilman E."/>
            <person name="Heiman D."/>
            <person name="Howarth C."/>
            <person name="Mehta T."/>
            <person name="Neiman D."/>
            <person name="Pearson M."/>
            <person name="Roberts A."/>
            <person name="Saif S."/>
            <person name="Shea T."/>
            <person name="Shenoy N."/>
            <person name="Sisk P."/>
            <person name="Stolte C."/>
            <person name="Sykes S."/>
            <person name="White J."/>
            <person name="Yandava C."/>
            <person name="Haas B."/>
            <person name="Nusbaum C."/>
            <person name="Birren B."/>
        </authorList>
    </citation>
    <scope>NUCLEOTIDE SEQUENCE [LARGE SCALE GENOMIC DNA]</scope>
    <source>
        <strain evidence="5">ATCC 50818</strain>
    </source>
</reference>
<keyword evidence="1" id="KW-0677">Repeat</keyword>
<dbReference type="GO" id="GO:0080008">
    <property type="term" value="C:Cul4-RING E3 ubiquitin ligase complex"/>
    <property type="evidence" value="ECO:0007669"/>
    <property type="project" value="TreeGrafter"/>
</dbReference>
<dbReference type="OMA" id="DEASHHI"/>
<evidence type="ECO:0000256" key="2">
    <source>
        <dbReference type="SAM" id="MobiDB-lite"/>
    </source>
</evidence>
<dbReference type="Pfam" id="PF24883">
    <property type="entry name" value="NPHP3_N"/>
    <property type="match status" value="1"/>
</dbReference>
<dbReference type="InterPro" id="IPR056884">
    <property type="entry name" value="NPHP3-like_N"/>
</dbReference>